<dbReference type="InterPro" id="IPR029033">
    <property type="entry name" value="His_PPase_superfam"/>
</dbReference>
<dbReference type="OrthoDB" id="9810154at2"/>
<keyword evidence="3" id="KW-1185">Reference proteome</keyword>
<organism evidence="2 3">
    <name type="scientific">Epibacterium ulvae</name>
    <dbReference type="NCBI Taxonomy" id="1156985"/>
    <lineage>
        <taxon>Bacteria</taxon>
        <taxon>Pseudomonadati</taxon>
        <taxon>Pseudomonadota</taxon>
        <taxon>Alphaproteobacteria</taxon>
        <taxon>Rhodobacterales</taxon>
        <taxon>Roseobacteraceae</taxon>
        <taxon>Epibacterium</taxon>
    </lineage>
</organism>
<sequence length="171" mass="19162">MTCTLILTRHAKSCWNSDAPSDHSRPLNERGQLAAKALGNWIKEYDYHPTQVISSSSQRTRETYQLMQLETSSIYLERLYHASAEVMFQVLKEAETPRTLILGHNPGIASFAHQIVSFPPDHSRFEDYPTGATLVADFPIESWSELTWGSGIVRDFAVPRELLGASPDLAA</sequence>
<dbReference type="PANTHER" id="PTHR47623:SF1">
    <property type="entry name" value="OS09G0287300 PROTEIN"/>
    <property type="match status" value="1"/>
</dbReference>
<dbReference type="Pfam" id="PF00300">
    <property type="entry name" value="His_Phos_1"/>
    <property type="match status" value="1"/>
</dbReference>
<accession>A0A1G5RI83</accession>
<dbReference type="SUPFAM" id="SSF53254">
    <property type="entry name" value="Phosphoglycerate mutase-like"/>
    <property type="match status" value="1"/>
</dbReference>
<dbReference type="Gene3D" id="3.40.50.1240">
    <property type="entry name" value="Phosphoglycerate mutase-like"/>
    <property type="match status" value="1"/>
</dbReference>
<dbReference type="InterPro" id="IPR013078">
    <property type="entry name" value="His_Pase_superF_clade-1"/>
</dbReference>
<reference evidence="2 3" key="1">
    <citation type="submission" date="2016-10" db="EMBL/GenBank/DDBJ databases">
        <authorList>
            <person name="de Groot N.N."/>
        </authorList>
    </citation>
    <scope>NUCLEOTIDE SEQUENCE [LARGE SCALE GENOMIC DNA]</scope>
    <source>
        <strain evidence="2 3">U95</strain>
    </source>
</reference>
<feature type="binding site" evidence="1">
    <location>
        <begin position="9"/>
        <end position="16"/>
    </location>
    <ligand>
        <name>substrate</name>
    </ligand>
</feature>
<dbReference type="RefSeq" id="WP_090221200.1">
    <property type="nucleotide sequence ID" value="NZ_CANLDO010000030.1"/>
</dbReference>
<name>A0A1G5RI83_9RHOB</name>
<proteinExistence type="predicted"/>
<feature type="binding site" evidence="1">
    <location>
        <position position="59"/>
    </location>
    <ligand>
        <name>substrate</name>
    </ligand>
</feature>
<dbReference type="EMBL" id="FMWG01000019">
    <property type="protein sequence ID" value="SCZ73842.1"/>
    <property type="molecule type" value="Genomic_DNA"/>
</dbReference>
<evidence type="ECO:0000256" key="1">
    <source>
        <dbReference type="PIRSR" id="PIRSR613078-2"/>
    </source>
</evidence>
<evidence type="ECO:0000313" key="3">
    <source>
        <dbReference type="Proteomes" id="UP000198767"/>
    </source>
</evidence>
<dbReference type="CDD" id="cd07067">
    <property type="entry name" value="HP_PGM_like"/>
    <property type="match status" value="1"/>
</dbReference>
<dbReference type="SMART" id="SM00855">
    <property type="entry name" value="PGAM"/>
    <property type="match status" value="1"/>
</dbReference>
<protein>
    <submittedName>
        <fullName evidence="2">Phosphohistidine phosphatase</fullName>
    </submittedName>
</protein>
<dbReference type="AlphaFoldDB" id="A0A1G5RI83"/>
<gene>
    <name evidence="2" type="ORF">SAMN04488118_11934</name>
</gene>
<dbReference type="Proteomes" id="UP000198767">
    <property type="component" value="Unassembled WGS sequence"/>
</dbReference>
<dbReference type="PANTHER" id="PTHR47623">
    <property type="entry name" value="OS09G0287300 PROTEIN"/>
    <property type="match status" value="1"/>
</dbReference>
<dbReference type="STRING" id="1156985.SAMN04488118_11934"/>
<evidence type="ECO:0000313" key="2">
    <source>
        <dbReference type="EMBL" id="SCZ73842.1"/>
    </source>
</evidence>